<feature type="domain" description="Isopenicillin N synthase-like Fe(2+) 2OG dioxygenase" evidence="5">
    <location>
        <begin position="43"/>
        <end position="92"/>
    </location>
</feature>
<evidence type="ECO:0000256" key="1">
    <source>
        <dbReference type="ARBA" id="ARBA00008056"/>
    </source>
</evidence>
<dbReference type="GO" id="GO:0016491">
    <property type="term" value="F:oxidoreductase activity"/>
    <property type="evidence" value="ECO:0007669"/>
    <property type="project" value="UniProtKB-KW"/>
</dbReference>
<keyword evidence="4" id="KW-0408">Iron</keyword>
<dbReference type="InterPro" id="IPR027443">
    <property type="entry name" value="IPNS-like_sf"/>
</dbReference>
<protein>
    <recommendedName>
        <fullName evidence="5">Isopenicillin N synthase-like Fe(2+) 2OG dioxygenase domain-containing protein</fullName>
    </recommendedName>
</protein>
<comment type="caution">
    <text evidence="6">The sequence shown here is derived from an EMBL/GenBank/DDBJ whole genome shotgun (WGS) entry which is preliminary data.</text>
</comment>
<keyword evidence="2" id="KW-0479">Metal-binding</keyword>
<dbReference type="Proteomes" id="UP000824120">
    <property type="component" value="Chromosome 9"/>
</dbReference>
<dbReference type="OrthoDB" id="288590at2759"/>
<keyword evidence="3" id="KW-0560">Oxidoreductase</keyword>
<dbReference type="PANTHER" id="PTHR10209:SF791">
    <property type="entry name" value="1-AMINOCYCLOPROPANE-1-CARBOXYLATE OXIDASE HOMOLOG 1"/>
    <property type="match status" value="1"/>
</dbReference>
<dbReference type="SUPFAM" id="SSF51197">
    <property type="entry name" value="Clavaminate synthase-like"/>
    <property type="match status" value="1"/>
</dbReference>
<organism evidence="6 7">
    <name type="scientific">Solanum commersonii</name>
    <name type="common">Commerson's wild potato</name>
    <name type="synonym">Commerson's nightshade</name>
    <dbReference type="NCBI Taxonomy" id="4109"/>
    <lineage>
        <taxon>Eukaryota</taxon>
        <taxon>Viridiplantae</taxon>
        <taxon>Streptophyta</taxon>
        <taxon>Embryophyta</taxon>
        <taxon>Tracheophyta</taxon>
        <taxon>Spermatophyta</taxon>
        <taxon>Magnoliopsida</taxon>
        <taxon>eudicotyledons</taxon>
        <taxon>Gunneridae</taxon>
        <taxon>Pentapetalae</taxon>
        <taxon>asterids</taxon>
        <taxon>lamiids</taxon>
        <taxon>Solanales</taxon>
        <taxon>Solanaceae</taxon>
        <taxon>Solanoideae</taxon>
        <taxon>Solaneae</taxon>
        <taxon>Solanum</taxon>
    </lineage>
</organism>
<evidence type="ECO:0000256" key="3">
    <source>
        <dbReference type="ARBA" id="ARBA00023002"/>
    </source>
</evidence>
<comment type="similarity">
    <text evidence="1">Belongs to the iron/ascorbate-dependent oxidoreductase family.</text>
</comment>
<reference evidence="6 7" key="1">
    <citation type="submission" date="2020-09" db="EMBL/GenBank/DDBJ databases">
        <title>De no assembly of potato wild relative species, Solanum commersonii.</title>
        <authorList>
            <person name="Cho K."/>
        </authorList>
    </citation>
    <scope>NUCLEOTIDE SEQUENCE [LARGE SCALE GENOMIC DNA]</scope>
    <source>
        <strain evidence="6">LZ3.2</strain>
        <tissue evidence="6">Leaf</tissue>
    </source>
</reference>
<evidence type="ECO:0000259" key="5">
    <source>
        <dbReference type="Pfam" id="PF03171"/>
    </source>
</evidence>
<dbReference type="GO" id="GO:0046872">
    <property type="term" value="F:metal ion binding"/>
    <property type="evidence" value="ECO:0007669"/>
    <property type="project" value="UniProtKB-KW"/>
</dbReference>
<dbReference type="EMBL" id="JACXVP010000009">
    <property type="protein sequence ID" value="KAG5584556.1"/>
    <property type="molecule type" value="Genomic_DNA"/>
</dbReference>
<gene>
    <name evidence="6" type="ORF">H5410_044990</name>
</gene>
<dbReference type="Pfam" id="PF03171">
    <property type="entry name" value="2OG-FeII_Oxy"/>
    <property type="match status" value="1"/>
</dbReference>
<dbReference type="Gene3D" id="2.60.120.330">
    <property type="entry name" value="B-lactam Antibiotic, Isopenicillin N Synthase, Chain"/>
    <property type="match status" value="1"/>
</dbReference>
<evidence type="ECO:0000256" key="4">
    <source>
        <dbReference type="ARBA" id="ARBA00023004"/>
    </source>
</evidence>
<evidence type="ECO:0000313" key="6">
    <source>
        <dbReference type="EMBL" id="KAG5584556.1"/>
    </source>
</evidence>
<dbReference type="PANTHER" id="PTHR10209">
    <property type="entry name" value="OXIDOREDUCTASE, 2OG-FE II OXYGENASE FAMILY PROTEIN"/>
    <property type="match status" value="1"/>
</dbReference>
<evidence type="ECO:0000313" key="7">
    <source>
        <dbReference type="Proteomes" id="UP000824120"/>
    </source>
</evidence>
<evidence type="ECO:0000256" key="2">
    <source>
        <dbReference type="ARBA" id="ARBA00022723"/>
    </source>
</evidence>
<proteinExistence type="inferred from homology"/>
<name>A0A9J5XBH7_SOLCO</name>
<dbReference type="InterPro" id="IPR044861">
    <property type="entry name" value="IPNS-like_FE2OG_OXY"/>
</dbReference>
<accession>A0A9J5XBH7</accession>
<keyword evidence="7" id="KW-1185">Reference proteome</keyword>
<dbReference type="AlphaFoldDB" id="A0A9J5XBH7"/>
<sequence length="94" mass="10466">MEYSKDLMKLSCSLLELLSEGLGLNRCHLKDMDNVEGIGILGHYYPACSQPELEIGTTKHSDNDFITMLLQDPIEGLQVLHQNQWVNVPPTPAG</sequence>